<feature type="transmembrane region" description="Helical" evidence="7">
    <location>
        <begin position="312"/>
        <end position="336"/>
    </location>
</feature>
<keyword evidence="5 7" id="KW-0472">Membrane</keyword>
<organism evidence="9 10">
    <name type="scientific">Nostoc punctiforme (strain ATCC 29133 / PCC 73102)</name>
    <dbReference type="NCBI Taxonomy" id="63737"/>
    <lineage>
        <taxon>Bacteria</taxon>
        <taxon>Bacillati</taxon>
        <taxon>Cyanobacteriota</taxon>
        <taxon>Cyanophyceae</taxon>
        <taxon>Nostocales</taxon>
        <taxon>Nostocaceae</taxon>
        <taxon>Nostoc</taxon>
    </lineage>
</organism>
<evidence type="ECO:0000256" key="5">
    <source>
        <dbReference type="ARBA" id="ARBA00023136"/>
    </source>
</evidence>
<dbReference type="EnsemblBacteria" id="ACC85189">
    <property type="protein sequence ID" value="ACC85189"/>
    <property type="gene ID" value="Npun_BF042"/>
</dbReference>
<feature type="coiled-coil region" evidence="6">
    <location>
        <begin position="421"/>
        <end position="466"/>
    </location>
</feature>
<dbReference type="InterPro" id="IPR003660">
    <property type="entry name" value="HAMP_dom"/>
</dbReference>
<comment type="subcellular location">
    <subcellularLocation>
        <location evidence="1">Cell membrane</location>
        <topology evidence="1">Multi-pass membrane protein</topology>
    </subcellularLocation>
</comment>
<keyword evidence="9" id="KW-0614">Plasmid</keyword>
<dbReference type="Pfam" id="PF02743">
    <property type="entry name" value="dCache_1"/>
    <property type="match status" value="1"/>
</dbReference>
<evidence type="ECO:0000256" key="4">
    <source>
        <dbReference type="ARBA" id="ARBA00022989"/>
    </source>
</evidence>
<sequence length="470" mass="53104">MKHLHRLFNPLAWPIAAKISVALVCAVLIPMIFTAYYNLQQSLNSVEAGEYRKLELLASSSASRFDQLIIDHHRVVAQVSNNRHVVDFLAADTPQKQEAHRDNLQATLQNVLRSHPDIDNVLLMDNKGECLAATDPKFIGENYSIIQDNFYGFGSLVSQTIENPGMFFSGRVRSPNGEIMGTTLLNIRGEDIWKTINALHIDFQSNIFLIDQQGVIISHADPSLLYHSLLMLPTKTLKQAVQNKRYGVDRVESLDIPELKVMVRAKQPGHATYQLPRSHMAQIVGFAPLATQPWVLGVSQSKAEFSIPLNRLIWLNSTSVVIVGGITAIIALLLGLSISRPIRALTVAAQALEDDDFDSHVLELHQNLAQFAHSQDDIGQLMCVFLEMAESVRMRDQRLKVQVQELCIEINETKRASHVAEITENEHFQQLQQKIQKLREQQVTQTETETEYYQRLQNQVQSLKERSHDP</sequence>
<dbReference type="EMBL" id="CP001039">
    <property type="protein sequence ID" value="ACC85189.1"/>
    <property type="molecule type" value="Genomic_DNA"/>
</dbReference>
<evidence type="ECO:0000256" key="6">
    <source>
        <dbReference type="SAM" id="Coils"/>
    </source>
</evidence>
<dbReference type="PROSITE" id="PS50885">
    <property type="entry name" value="HAMP"/>
    <property type="match status" value="1"/>
</dbReference>
<dbReference type="GO" id="GO:0007165">
    <property type="term" value="P:signal transduction"/>
    <property type="evidence" value="ECO:0007669"/>
    <property type="project" value="InterPro"/>
</dbReference>
<dbReference type="CDD" id="cd06225">
    <property type="entry name" value="HAMP"/>
    <property type="match status" value="1"/>
</dbReference>
<geneLocation type="plasmid" evidence="9 10">
    <name>pNPUN02</name>
</geneLocation>
<dbReference type="RefSeq" id="WP_012413201.1">
    <property type="nucleotide sequence ID" value="NC_010632.1"/>
</dbReference>
<dbReference type="AlphaFoldDB" id="B2JB85"/>
<keyword evidence="3 7" id="KW-0812">Transmembrane</keyword>
<dbReference type="CDD" id="cd18773">
    <property type="entry name" value="PDC1_HK_sensor"/>
    <property type="match status" value="1"/>
</dbReference>
<keyword evidence="6" id="KW-0175">Coiled coil</keyword>
<name>B2JB85_NOSP7</name>
<dbReference type="GO" id="GO:0005886">
    <property type="term" value="C:plasma membrane"/>
    <property type="evidence" value="ECO:0007669"/>
    <property type="project" value="UniProtKB-SubCell"/>
</dbReference>
<dbReference type="InterPro" id="IPR033479">
    <property type="entry name" value="dCache_1"/>
</dbReference>
<keyword evidence="10" id="KW-1185">Reference proteome</keyword>
<evidence type="ECO:0000259" key="8">
    <source>
        <dbReference type="PROSITE" id="PS50885"/>
    </source>
</evidence>
<protein>
    <submittedName>
        <fullName evidence="9">Putative sensor with HAMP domain protein</fullName>
    </submittedName>
</protein>
<evidence type="ECO:0000256" key="7">
    <source>
        <dbReference type="SAM" id="Phobius"/>
    </source>
</evidence>
<proteinExistence type="predicted"/>
<reference evidence="10" key="1">
    <citation type="submission" date="2008-04" db="EMBL/GenBank/DDBJ databases">
        <title>Complete sequence of plasmid 2 of Nostoc punctiforme ATCC 29133.</title>
        <authorList>
            <consortium name="US DOE Joint Genome Institute"/>
            <person name="Copeland A."/>
            <person name="Lucas S."/>
            <person name="Lapidus A."/>
            <person name="Glavina del Rio T."/>
            <person name="Dalin E."/>
            <person name="Tice H."/>
            <person name="Pitluck S."/>
            <person name="Chain P."/>
            <person name="Malfatti S."/>
            <person name="Shin M."/>
            <person name="Vergez L."/>
            <person name="Schmutz J."/>
            <person name="Larimer F."/>
            <person name="Land M."/>
            <person name="Hauser L."/>
            <person name="Kyrpides N."/>
            <person name="Kim E."/>
            <person name="Meeks J.C."/>
            <person name="Elhai J."/>
            <person name="Campbell E.L."/>
            <person name="Thiel T."/>
            <person name="Longmire J."/>
            <person name="Potts M."/>
            <person name="Atlas R."/>
        </authorList>
    </citation>
    <scope>NUCLEOTIDE SEQUENCE [LARGE SCALE GENOMIC DNA]</scope>
    <source>
        <strain evidence="10">ATCC 29133 / PCC 73102</strain>
        <plasmid evidence="10">Plasmid pNPUN02</plasmid>
    </source>
</reference>
<evidence type="ECO:0000256" key="3">
    <source>
        <dbReference type="ARBA" id="ARBA00022692"/>
    </source>
</evidence>
<dbReference type="CDD" id="cd12912">
    <property type="entry name" value="PDC2_MCP_like"/>
    <property type="match status" value="1"/>
</dbReference>
<evidence type="ECO:0000313" key="10">
    <source>
        <dbReference type="Proteomes" id="UP000001191"/>
    </source>
</evidence>
<keyword evidence="4 7" id="KW-1133">Transmembrane helix</keyword>
<dbReference type="Proteomes" id="UP000001191">
    <property type="component" value="Plasmid pNPUN02"/>
</dbReference>
<dbReference type="InterPro" id="IPR029151">
    <property type="entry name" value="Sensor-like_sf"/>
</dbReference>
<gene>
    <name evidence="9" type="ordered locus">Npun_BF042</name>
</gene>
<feature type="transmembrane region" description="Helical" evidence="7">
    <location>
        <begin position="12"/>
        <end position="37"/>
    </location>
</feature>
<dbReference type="HOGENOM" id="CLU_602341_0_0_3"/>
<dbReference type="Gene3D" id="3.30.450.20">
    <property type="entry name" value="PAS domain"/>
    <property type="match status" value="2"/>
</dbReference>
<evidence type="ECO:0000256" key="2">
    <source>
        <dbReference type="ARBA" id="ARBA00022475"/>
    </source>
</evidence>
<dbReference type="Gene3D" id="6.10.340.10">
    <property type="match status" value="1"/>
</dbReference>
<accession>B2JB85</accession>
<dbReference type="PhylomeDB" id="B2JB85"/>
<dbReference type="Pfam" id="PF00672">
    <property type="entry name" value="HAMP"/>
    <property type="match status" value="1"/>
</dbReference>
<evidence type="ECO:0000313" key="9">
    <source>
        <dbReference type="EMBL" id="ACC85189.1"/>
    </source>
</evidence>
<dbReference type="KEGG" id="npu:Npun_BF042"/>
<dbReference type="SMART" id="SM00304">
    <property type="entry name" value="HAMP"/>
    <property type="match status" value="1"/>
</dbReference>
<dbReference type="SUPFAM" id="SSF103190">
    <property type="entry name" value="Sensory domain-like"/>
    <property type="match status" value="1"/>
</dbReference>
<dbReference type="OrthoDB" id="528225at2"/>
<evidence type="ECO:0000256" key="1">
    <source>
        <dbReference type="ARBA" id="ARBA00004651"/>
    </source>
</evidence>
<keyword evidence="2" id="KW-1003">Cell membrane</keyword>
<feature type="domain" description="HAMP" evidence="8">
    <location>
        <begin position="336"/>
        <end position="397"/>
    </location>
</feature>